<proteinExistence type="predicted"/>
<dbReference type="OrthoDB" id="5185169at2"/>
<gene>
    <name evidence="6" type="ordered locus">Snas_6288</name>
</gene>
<dbReference type="PROSITE" id="PS50977">
    <property type="entry name" value="HTH_TETR_2"/>
    <property type="match status" value="1"/>
</dbReference>
<dbReference type="eggNOG" id="COG1309">
    <property type="taxonomic scope" value="Bacteria"/>
</dbReference>
<dbReference type="HOGENOM" id="CLU_069356_2_0_11"/>
<dbReference type="FunFam" id="1.10.10.60:FF:000141">
    <property type="entry name" value="TetR family transcriptional regulator"/>
    <property type="match status" value="1"/>
</dbReference>
<dbReference type="GO" id="GO:0000976">
    <property type="term" value="F:transcription cis-regulatory region binding"/>
    <property type="evidence" value="ECO:0007669"/>
    <property type="project" value="TreeGrafter"/>
</dbReference>
<keyword evidence="7" id="KW-1185">Reference proteome</keyword>
<dbReference type="STRING" id="446470.Snas_6288"/>
<dbReference type="Pfam" id="PF00440">
    <property type="entry name" value="TetR_N"/>
    <property type="match status" value="1"/>
</dbReference>
<dbReference type="PRINTS" id="PR00455">
    <property type="entry name" value="HTHTETR"/>
</dbReference>
<evidence type="ECO:0000313" key="6">
    <source>
        <dbReference type="EMBL" id="ADD45908.1"/>
    </source>
</evidence>
<evidence type="ECO:0000313" key="7">
    <source>
        <dbReference type="Proteomes" id="UP000000844"/>
    </source>
</evidence>
<keyword evidence="2 4" id="KW-0238">DNA-binding</keyword>
<dbReference type="Gene3D" id="1.10.357.10">
    <property type="entry name" value="Tetracycline Repressor, domain 2"/>
    <property type="match status" value="1"/>
</dbReference>
<dbReference type="Proteomes" id="UP000000844">
    <property type="component" value="Chromosome"/>
</dbReference>
<dbReference type="PANTHER" id="PTHR30055">
    <property type="entry name" value="HTH-TYPE TRANSCRIPTIONAL REGULATOR RUTR"/>
    <property type="match status" value="1"/>
</dbReference>
<dbReference type="PANTHER" id="PTHR30055:SF234">
    <property type="entry name" value="HTH-TYPE TRANSCRIPTIONAL REGULATOR BETI"/>
    <property type="match status" value="1"/>
</dbReference>
<organism evidence="6 7">
    <name type="scientific">Stackebrandtia nassauensis (strain DSM 44728 / CIP 108903 / NRRL B-16338 / NBRC 102104 / LLR-40K-21)</name>
    <dbReference type="NCBI Taxonomy" id="446470"/>
    <lineage>
        <taxon>Bacteria</taxon>
        <taxon>Bacillati</taxon>
        <taxon>Actinomycetota</taxon>
        <taxon>Actinomycetes</taxon>
        <taxon>Glycomycetales</taxon>
        <taxon>Glycomycetaceae</taxon>
        <taxon>Stackebrandtia</taxon>
    </lineage>
</organism>
<dbReference type="InterPro" id="IPR009057">
    <property type="entry name" value="Homeodomain-like_sf"/>
</dbReference>
<dbReference type="InterPro" id="IPR001647">
    <property type="entry name" value="HTH_TetR"/>
</dbReference>
<dbReference type="KEGG" id="sna:Snas_6288"/>
<evidence type="ECO:0000256" key="4">
    <source>
        <dbReference type="PROSITE-ProRule" id="PRU00335"/>
    </source>
</evidence>
<dbReference type="GO" id="GO:0045892">
    <property type="term" value="P:negative regulation of DNA-templated transcription"/>
    <property type="evidence" value="ECO:0007669"/>
    <property type="project" value="UniProtKB-ARBA"/>
</dbReference>
<evidence type="ECO:0000256" key="3">
    <source>
        <dbReference type="ARBA" id="ARBA00023163"/>
    </source>
</evidence>
<dbReference type="AlphaFoldDB" id="D3Q423"/>
<keyword evidence="1" id="KW-0805">Transcription regulation</keyword>
<evidence type="ECO:0000256" key="1">
    <source>
        <dbReference type="ARBA" id="ARBA00023015"/>
    </source>
</evidence>
<protein>
    <submittedName>
        <fullName evidence="6">Transcriptional regulator, TetR family</fullName>
    </submittedName>
</protein>
<reference evidence="6 7" key="1">
    <citation type="journal article" date="2009" name="Stand. Genomic Sci.">
        <title>Complete genome sequence of Stackebrandtia nassauensis type strain (LLR-40K-21).</title>
        <authorList>
            <person name="Munk C."/>
            <person name="Lapidus A."/>
            <person name="Copeland A."/>
            <person name="Jando M."/>
            <person name="Mayilraj S."/>
            <person name="Glavina Del Rio T."/>
            <person name="Nolan M."/>
            <person name="Chen F."/>
            <person name="Lucas S."/>
            <person name="Tice H."/>
            <person name="Cheng J.F."/>
            <person name="Han C."/>
            <person name="Detter J.C."/>
            <person name="Bruce D."/>
            <person name="Goodwin L."/>
            <person name="Chain P."/>
            <person name="Pitluck S."/>
            <person name="Goker M."/>
            <person name="Ovchinikova G."/>
            <person name="Pati A."/>
            <person name="Ivanova N."/>
            <person name="Mavromatis K."/>
            <person name="Chen A."/>
            <person name="Palaniappan K."/>
            <person name="Land M."/>
            <person name="Hauser L."/>
            <person name="Chang Y.J."/>
            <person name="Jeffries C.D."/>
            <person name="Bristow J."/>
            <person name="Eisen J.A."/>
            <person name="Markowitz V."/>
            <person name="Hugenholtz P."/>
            <person name="Kyrpides N.C."/>
            <person name="Klenk H.P."/>
        </authorList>
    </citation>
    <scope>NUCLEOTIDE SEQUENCE [LARGE SCALE GENOMIC DNA]</scope>
    <source>
        <strain evidence="7">DSM 44728 / CIP 108903 / NRRL B-16338 / NBRC 102104 / LLR-40K-21</strain>
    </source>
</reference>
<dbReference type="InterPro" id="IPR050109">
    <property type="entry name" value="HTH-type_TetR-like_transc_reg"/>
</dbReference>
<evidence type="ECO:0000256" key="2">
    <source>
        <dbReference type="ARBA" id="ARBA00023125"/>
    </source>
</evidence>
<dbReference type="SUPFAM" id="SSF46689">
    <property type="entry name" value="Homeodomain-like"/>
    <property type="match status" value="1"/>
</dbReference>
<feature type="domain" description="HTH tetR-type" evidence="5">
    <location>
        <begin position="13"/>
        <end position="73"/>
    </location>
</feature>
<accession>D3Q423</accession>
<dbReference type="GO" id="GO:0003700">
    <property type="term" value="F:DNA-binding transcription factor activity"/>
    <property type="evidence" value="ECO:0007669"/>
    <property type="project" value="TreeGrafter"/>
</dbReference>
<dbReference type="RefSeq" id="WP_013021479.1">
    <property type="nucleotide sequence ID" value="NC_013947.1"/>
</dbReference>
<feature type="DNA-binding region" description="H-T-H motif" evidence="4">
    <location>
        <begin position="36"/>
        <end position="55"/>
    </location>
</feature>
<sequence length="237" mass="26726">MSERLGLRERKKDATRHRLMQAALDLFEERGFDEVSVAEIADAAEVSKKTVFNYFDAKEDLILGHAKFQIEVPAQLVRERPPGQTPHDALRQQWFERLAEHHPVTGLSDNPGVLRVIRLIHSTPQLMQRQMRYGYQSQQLLSQELFAESGSELSARLMASQIFGVRQELAVANFRGITAGATAAERYPEAVKEAELGFDLLENGLGNLLRREELYQRIPGYQPCGLTLDIGPLAVVM</sequence>
<evidence type="ECO:0000259" key="5">
    <source>
        <dbReference type="PROSITE" id="PS50977"/>
    </source>
</evidence>
<dbReference type="EMBL" id="CP001778">
    <property type="protein sequence ID" value="ADD45908.1"/>
    <property type="molecule type" value="Genomic_DNA"/>
</dbReference>
<keyword evidence="3" id="KW-0804">Transcription</keyword>
<name>D3Q423_STANL</name>